<comment type="caution">
    <text evidence="3">The sequence shown here is derived from an EMBL/GenBank/DDBJ whole genome shotgun (WGS) entry which is preliminary data.</text>
</comment>
<proteinExistence type="predicted"/>
<protein>
    <recommendedName>
        <fullName evidence="2">DUF2059 domain-containing protein</fullName>
    </recommendedName>
</protein>
<accession>A0A328BEC4</accession>
<evidence type="ECO:0000256" key="1">
    <source>
        <dbReference type="SAM" id="MobiDB-lite"/>
    </source>
</evidence>
<organism evidence="3 4">
    <name type="scientific">Hymenobacter edaphi</name>
    <dbReference type="NCBI Taxonomy" id="2211146"/>
    <lineage>
        <taxon>Bacteria</taxon>
        <taxon>Pseudomonadati</taxon>
        <taxon>Bacteroidota</taxon>
        <taxon>Cytophagia</taxon>
        <taxon>Cytophagales</taxon>
        <taxon>Hymenobacteraceae</taxon>
        <taxon>Hymenobacter</taxon>
    </lineage>
</organism>
<gene>
    <name evidence="3" type="ORF">DLM85_16220</name>
</gene>
<sequence length="230" mass="25070">MGRTTALVNSISMWLSAKRNAGKHDGSGLVMSTPPLPPSLLQIAIGDKWLLAGVAAGRKIPYRLAMKHLLALAAGLLLAAPAASAQATATPSAAPVTPVAPAQRKAAEELLVAMQMEQTATNALDQMVTAQMIQRPELKAVEPEMRGFLHKYMSWAALKDDMADLYAREFSEKELKDLRKFYTSPTGQKFTGKQSQLMAAGMALGQRRMQEHLPELQKSIEDKLSRTMKE</sequence>
<keyword evidence="4" id="KW-1185">Reference proteome</keyword>
<evidence type="ECO:0000313" key="4">
    <source>
        <dbReference type="Proteomes" id="UP000248553"/>
    </source>
</evidence>
<dbReference type="EMBL" id="QHKM01000005">
    <property type="protein sequence ID" value="RAK65089.1"/>
    <property type="molecule type" value="Genomic_DNA"/>
</dbReference>
<feature type="region of interest" description="Disordered" evidence="1">
    <location>
        <begin position="211"/>
        <end position="230"/>
    </location>
</feature>
<name>A0A328BEC4_9BACT</name>
<dbReference type="Pfam" id="PF09832">
    <property type="entry name" value="DUF2059"/>
    <property type="match status" value="1"/>
</dbReference>
<dbReference type="AlphaFoldDB" id="A0A328BEC4"/>
<evidence type="ECO:0000259" key="2">
    <source>
        <dbReference type="Pfam" id="PF09832"/>
    </source>
</evidence>
<dbReference type="Proteomes" id="UP000248553">
    <property type="component" value="Unassembled WGS sequence"/>
</dbReference>
<dbReference type="InterPro" id="IPR018637">
    <property type="entry name" value="DUF2059"/>
</dbReference>
<feature type="domain" description="DUF2059" evidence="2">
    <location>
        <begin position="157"/>
        <end position="215"/>
    </location>
</feature>
<evidence type="ECO:0000313" key="3">
    <source>
        <dbReference type="EMBL" id="RAK65089.1"/>
    </source>
</evidence>
<dbReference type="OrthoDB" id="1143459at2"/>
<reference evidence="4" key="1">
    <citation type="submission" date="2018-05" db="EMBL/GenBank/DDBJ databases">
        <authorList>
            <person name="Nie L."/>
        </authorList>
    </citation>
    <scope>NUCLEOTIDE SEQUENCE [LARGE SCALE GENOMIC DNA]</scope>
    <source>
        <strain evidence="4">NL</strain>
    </source>
</reference>